<evidence type="ECO:0000256" key="3">
    <source>
        <dbReference type="ARBA" id="ARBA00022670"/>
    </source>
</evidence>
<evidence type="ECO:0000256" key="6">
    <source>
        <dbReference type="PIRSR" id="PIRSR028757-1"/>
    </source>
</evidence>
<dbReference type="InterPro" id="IPR029062">
    <property type="entry name" value="Class_I_gatase-like"/>
</dbReference>
<dbReference type="PANTHER" id="PTHR30237">
    <property type="entry name" value="MURAMOYLTETRAPEPTIDE CARBOXYPEPTIDASE"/>
    <property type="match status" value="1"/>
</dbReference>
<dbReference type="GO" id="GO:0008236">
    <property type="term" value="F:serine-type peptidase activity"/>
    <property type="evidence" value="ECO:0007669"/>
    <property type="project" value="UniProtKB-KW"/>
</dbReference>
<dbReference type="EMBL" id="POTW01000052">
    <property type="protein sequence ID" value="PZF81707.1"/>
    <property type="molecule type" value="Genomic_DNA"/>
</dbReference>
<dbReference type="SUPFAM" id="SSF141986">
    <property type="entry name" value="LD-carboxypeptidase A C-terminal domain-like"/>
    <property type="match status" value="1"/>
</dbReference>
<dbReference type="InterPro" id="IPR040921">
    <property type="entry name" value="Peptidase_S66C"/>
</dbReference>
<dbReference type="GO" id="GO:0006508">
    <property type="term" value="P:proteolysis"/>
    <property type="evidence" value="ECO:0007669"/>
    <property type="project" value="UniProtKB-KW"/>
</dbReference>
<keyword evidence="2 9" id="KW-0121">Carboxypeptidase</keyword>
<dbReference type="Gene3D" id="3.50.30.60">
    <property type="entry name" value="LD-carboxypeptidase A C-terminal domain-like"/>
    <property type="match status" value="1"/>
</dbReference>
<keyword evidence="3" id="KW-0645">Protease</keyword>
<evidence type="ECO:0000256" key="5">
    <source>
        <dbReference type="ARBA" id="ARBA00022825"/>
    </source>
</evidence>
<dbReference type="PANTHER" id="PTHR30237:SF2">
    <property type="entry name" value="MUREIN TETRAPEPTIDE CARBOXYPEPTIDASE"/>
    <property type="match status" value="1"/>
</dbReference>
<dbReference type="Proteomes" id="UP000248764">
    <property type="component" value="Unassembled WGS sequence"/>
</dbReference>
<gene>
    <name evidence="9" type="ORF">C1I92_19790</name>
</gene>
<dbReference type="InterPro" id="IPR027478">
    <property type="entry name" value="LdcA_N"/>
</dbReference>
<evidence type="ECO:0000259" key="8">
    <source>
        <dbReference type="Pfam" id="PF17676"/>
    </source>
</evidence>
<dbReference type="InterPro" id="IPR027461">
    <property type="entry name" value="Carboxypeptidase_A_C_sf"/>
</dbReference>
<dbReference type="AlphaFoldDB" id="A0A2W2C163"/>
<dbReference type="Pfam" id="PF17676">
    <property type="entry name" value="Peptidase_S66C"/>
    <property type="match status" value="1"/>
</dbReference>
<dbReference type="CDD" id="cd07025">
    <property type="entry name" value="Peptidase_S66"/>
    <property type="match status" value="1"/>
</dbReference>
<sequence>MAPKLRPGDRVRFVSPASPVPVGGLARSAVALEQLGLRVEYGAHVHDVHDTIDYLAGSDEDRLADLNDALRDPRVAAVIATRGGKGAYRIADGLDFEAARRHPKLLIGFSEVTILHLALLQRCGLAGIHGAAWDAGRFGDRAAASFVQAVTSTEPITVHATTDEHTHALTTHGRAEGVLIGGNQDSIATGAGWALPSFDGAILLLEAVNLRLGHIDRQLTMLIKTGILADVVGVAVGQYTGCGAATDPTTDVECTEIDVLRDRLGLLGVPILGGLPIGHGKNPVAVPIGTHAVLDADARSLTISNE</sequence>
<feature type="active site" description="Charge relay system" evidence="6">
    <location>
        <position position="206"/>
    </location>
</feature>
<dbReference type="Pfam" id="PF02016">
    <property type="entry name" value="Peptidase_S66"/>
    <property type="match status" value="1"/>
</dbReference>
<keyword evidence="4" id="KW-0378">Hydrolase</keyword>
<accession>A0A2W2C163</accession>
<dbReference type="SUPFAM" id="SSF52317">
    <property type="entry name" value="Class I glutamine amidotransferase-like"/>
    <property type="match status" value="1"/>
</dbReference>
<reference evidence="9 10" key="1">
    <citation type="submission" date="2018-01" db="EMBL/GenBank/DDBJ databases">
        <title>Draft genome sequence of Jiangella sp. GTF31.</title>
        <authorList>
            <person name="Sahin N."/>
            <person name="Ay H."/>
            <person name="Saygin H."/>
        </authorList>
    </citation>
    <scope>NUCLEOTIDE SEQUENCE [LARGE SCALE GENOMIC DNA]</scope>
    <source>
        <strain evidence="9 10">GTF31</strain>
    </source>
</reference>
<dbReference type="InterPro" id="IPR040449">
    <property type="entry name" value="Peptidase_S66_N"/>
</dbReference>
<feature type="domain" description="LD-carboxypeptidase C-terminal" evidence="8">
    <location>
        <begin position="176"/>
        <end position="293"/>
    </location>
</feature>
<dbReference type="RefSeq" id="WP_111256373.1">
    <property type="nucleotide sequence ID" value="NZ_POTW01000052.1"/>
</dbReference>
<evidence type="ECO:0000259" key="7">
    <source>
        <dbReference type="Pfam" id="PF02016"/>
    </source>
</evidence>
<proteinExistence type="inferred from homology"/>
<dbReference type="GO" id="GO:0004180">
    <property type="term" value="F:carboxypeptidase activity"/>
    <property type="evidence" value="ECO:0007669"/>
    <property type="project" value="UniProtKB-KW"/>
</dbReference>
<evidence type="ECO:0000313" key="10">
    <source>
        <dbReference type="Proteomes" id="UP000248764"/>
    </source>
</evidence>
<feature type="domain" description="LD-carboxypeptidase N-terminal" evidence="7">
    <location>
        <begin position="11"/>
        <end position="130"/>
    </location>
</feature>
<evidence type="ECO:0000256" key="1">
    <source>
        <dbReference type="ARBA" id="ARBA00010233"/>
    </source>
</evidence>
<dbReference type="InterPro" id="IPR003507">
    <property type="entry name" value="S66_fam"/>
</dbReference>
<evidence type="ECO:0000256" key="2">
    <source>
        <dbReference type="ARBA" id="ARBA00022645"/>
    </source>
</evidence>
<evidence type="ECO:0000256" key="4">
    <source>
        <dbReference type="ARBA" id="ARBA00022801"/>
    </source>
</evidence>
<dbReference type="Gene3D" id="3.40.50.10740">
    <property type="entry name" value="Class I glutamine amidotransferase-like"/>
    <property type="match status" value="1"/>
</dbReference>
<keyword evidence="10" id="KW-1185">Reference proteome</keyword>
<organism evidence="9 10">
    <name type="scientific">Jiangella anatolica</name>
    <dbReference type="NCBI Taxonomy" id="2670374"/>
    <lineage>
        <taxon>Bacteria</taxon>
        <taxon>Bacillati</taxon>
        <taxon>Actinomycetota</taxon>
        <taxon>Actinomycetes</taxon>
        <taxon>Jiangellales</taxon>
        <taxon>Jiangellaceae</taxon>
        <taxon>Jiangella</taxon>
    </lineage>
</organism>
<keyword evidence="5" id="KW-0720">Serine protease</keyword>
<dbReference type="PIRSF" id="PIRSF028757">
    <property type="entry name" value="LD-carboxypeptidase"/>
    <property type="match status" value="1"/>
</dbReference>
<name>A0A2W2C163_9ACTN</name>
<comment type="similarity">
    <text evidence="1">Belongs to the peptidase S66 family.</text>
</comment>
<evidence type="ECO:0000313" key="9">
    <source>
        <dbReference type="EMBL" id="PZF81707.1"/>
    </source>
</evidence>
<comment type="caution">
    <text evidence="9">The sequence shown here is derived from an EMBL/GenBank/DDBJ whole genome shotgun (WGS) entry which is preliminary data.</text>
</comment>
<protein>
    <submittedName>
        <fullName evidence="9">LD-carboxypeptidase</fullName>
    </submittedName>
</protein>
<feature type="active site" description="Nucleophile" evidence="6">
    <location>
        <position position="110"/>
    </location>
</feature>
<feature type="active site" description="Charge relay system" evidence="6">
    <location>
        <position position="279"/>
    </location>
</feature>